<dbReference type="Proteomes" id="UP000225277">
    <property type="component" value="Unassembled WGS sequence"/>
</dbReference>
<evidence type="ECO:0000259" key="5">
    <source>
        <dbReference type="PROSITE" id="PS50865"/>
    </source>
</evidence>
<sequence>MGAWALSLFCCDYDLDLVQDLDQKCGLPDLERAAGRQPRPDTMSGTARKDEHIRIAAMSKISPEARKNLPVDYSMLEKLCSDPLKVRAHLDNTGILARVFTDLKRRAVEVERSFLRDPYGPGYHICILGACAMTLGARISANDRAAMGRHYRSCGLMRDAATQIEHALDPDTGYVNGCPWDFGLLGRDEASRTMSSSAEDELFPGFGMRNVWSPDHGRDKGEMSLLRKSILHLIAHRKPGVDDLAQALASLVFNPYDNAKTTISSTKADSHPEKYRIEAERLVKLYDFHTRPTGAQEHSSQACGSCAHKTKLSKCAKCQEVYYCNSACQKADFATHKVVCPLLARLKREQNPKEEFSAFLAEVQQRGG</sequence>
<keyword evidence="2 4" id="KW-0863">Zinc-finger</keyword>
<keyword evidence="1" id="KW-0479">Metal-binding</keyword>
<dbReference type="Gene3D" id="6.10.140.2220">
    <property type="match status" value="1"/>
</dbReference>
<keyword evidence="7" id="KW-1185">Reference proteome</keyword>
<proteinExistence type="predicted"/>
<accession>A0A2D3VB26</accession>
<dbReference type="AlphaFoldDB" id="A0A2D3VB26"/>
<reference evidence="6 7" key="1">
    <citation type="submission" date="2016-03" db="EMBL/GenBank/DDBJ databases">
        <authorList>
            <person name="Ploux O."/>
        </authorList>
    </citation>
    <scope>NUCLEOTIDE SEQUENCE [LARGE SCALE GENOMIC DNA]</scope>
    <source>
        <strain evidence="6 7">URUG2</strain>
    </source>
</reference>
<dbReference type="GO" id="GO:0008270">
    <property type="term" value="F:zinc ion binding"/>
    <property type="evidence" value="ECO:0007669"/>
    <property type="project" value="UniProtKB-KW"/>
</dbReference>
<dbReference type="OrthoDB" id="3648505at2759"/>
<evidence type="ECO:0000256" key="3">
    <source>
        <dbReference type="ARBA" id="ARBA00022833"/>
    </source>
</evidence>
<feature type="domain" description="MYND-type" evidence="5">
    <location>
        <begin position="303"/>
        <end position="340"/>
    </location>
</feature>
<dbReference type="Pfam" id="PF01753">
    <property type="entry name" value="zf-MYND"/>
    <property type="match status" value="1"/>
</dbReference>
<dbReference type="GeneID" id="35601876"/>
<organism evidence="6 7">
    <name type="scientific">Ramularia collo-cygni</name>
    <dbReference type="NCBI Taxonomy" id="112498"/>
    <lineage>
        <taxon>Eukaryota</taxon>
        <taxon>Fungi</taxon>
        <taxon>Dikarya</taxon>
        <taxon>Ascomycota</taxon>
        <taxon>Pezizomycotina</taxon>
        <taxon>Dothideomycetes</taxon>
        <taxon>Dothideomycetidae</taxon>
        <taxon>Mycosphaerellales</taxon>
        <taxon>Mycosphaerellaceae</taxon>
        <taxon>Ramularia</taxon>
    </lineage>
</organism>
<evidence type="ECO:0000256" key="2">
    <source>
        <dbReference type="ARBA" id="ARBA00022771"/>
    </source>
</evidence>
<dbReference type="PROSITE" id="PS50865">
    <property type="entry name" value="ZF_MYND_2"/>
    <property type="match status" value="1"/>
</dbReference>
<dbReference type="SUPFAM" id="SSF144232">
    <property type="entry name" value="HIT/MYND zinc finger-like"/>
    <property type="match status" value="1"/>
</dbReference>
<dbReference type="EMBL" id="FJUY01000010">
    <property type="protein sequence ID" value="CZT20886.1"/>
    <property type="molecule type" value="Genomic_DNA"/>
</dbReference>
<evidence type="ECO:0000313" key="6">
    <source>
        <dbReference type="EMBL" id="CZT20886.1"/>
    </source>
</evidence>
<name>A0A2D3VB26_9PEZI</name>
<evidence type="ECO:0000313" key="7">
    <source>
        <dbReference type="Proteomes" id="UP000225277"/>
    </source>
</evidence>
<evidence type="ECO:0000256" key="4">
    <source>
        <dbReference type="PROSITE-ProRule" id="PRU00134"/>
    </source>
</evidence>
<dbReference type="STRING" id="112498.A0A2D3VB26"/>
<protein>
    <recommendedName>
        <fullName evidence="5">MYND-type domain-containing protein</fullName>
    </recommendedName>
</protein>
<gene>
    <name evidence="6" type="ORF">RCC_06746</name>
</gene>
<evidence type="ECO:0000256" key="1">
    <source>
        <dbReference type="ARBA" id="ARBA00022723"/>
    </source>
</evidence>
<dbReference type="RefSeq" id="XP_023627775.1">
    <property type="nucleotide sequence ID" value="XM_023772007.1"/>
</dbReference>
<keyword evidence="3" id="KW-0862">Zinc</keyword>
<dbReference type="InterPro" id="IPR002893">
    <property type="entry name" value="Znf_MYND"/>
</dbReference>